<accession>G7YGN1</accession>
<keyword evidence="2" id="KW-1185">Reference proteome</keyword>
<protein>
    <submittedName>
        <fullName evidence="1">Uncharacterized protein</fullName>
    </submittedName>
</protein>
<sequence>MEVTDVNGTGCIKGKNESSLLDTFISFQRFRSLTELAKKCDGCRDIEYAGDIAIFSSDLSQMQAILNNRNSSVTWFGMRFTPAKLTKQLCSASRLFDIDWLHSQDEILIVNYQVSSVRKQLSKVNLRDLESEHEATGSACGSPAAHRCVSTISELIIKLRDEIDNHQTSSQNFPYVITFCYRIRSSVLFR</sequence>
<evidence type="ECO:0000313" key="2">
    <source>
        <dbReference type="Proteomes" id="UP000008909"/>
    </source>
</evidence>
<dbReference type="AlphaFoldDB" id="G7YGN1"/>
<name>G7YGN1_CLOSI</name>
<organism evidence="1 2">
    <name type="scientific">Clonorchis sinensis</name>
    <name type="common">Chinese liver fluke</name>
    <dbReference type="NCBI Taxonomy" id="79923"/>
    <lineage>
        <taxon>Eukaryota</taxon>
        <taxon>Metazoa</taxon>
        <taxon>Spiralia</taxon>
        <taxon>Lophotrochozoa</taxon>
        <taxon>Platyhelminthes</taxon>
        <taxon>Trematoda</taxon>
        <taxon>Digenea</taxon>
        <taxon>Opisthorchiida</taxon>
        <taxon>Opisthorchiata</taxon>
        <taxon>Opisthorchiidae</taxon>
        <taxon>Clonorchis</taxon>
    </lineage>
</organism>
<dbReference type="EMBL" id="DF143242">
    <property type="protein sequence ID" value="GAA52114.1"/>
    <property type="molecule type" value="Genomic_DNA"/>
</dbReference>
<proteinExistence type="predicted"/>
<reference evidence="1" key="1">
    <citation type="journal article" date="2011" name="Genome Biol.">
        <title>The draft genome of the carcinogenic human liver fluke Clonorchis sinensis.</title>
        <authorList>
            <person name="Wang X."/>
            <person name="Chen W."/>
            <person name="Huang Y."/>
            <person name="Sun J."/>
            <person name="Men J."/>
            <person name="Liu H."/>
            <person name="Luo F."/>
            <person name="Guo L."/>
            <person name="Lv X."/>
            <person name="Deng C."/>
            <person name="Zhou C."/>
            <person name="Fan Y."/>
            <person name="Li X."/>
            <person name="Huang L."/>
            <person name="Hu Y."/>
            <person name="Liang C."/>
            <person name="Hu X."/>
            <person name="Xu J."/>
            <person name="Yu X."/>
        </authorList>
    </citation>
    <scope>NUCLEOTIDE SEQUENCE [LARGE SCALE GENOMIC DNA]</scope>
    <source>
        <strain evidence="1">Henan</strain>
    </source>
</reference>
<dbReference type="Proteomes" id="UP000008909">
    <property type="component" value="Unassembled WGS sequence"/>
</dbReference>
<reference key="2">
    <citation type="submission" date="2011-10" db="EMBL/GenBank/DDBJ databases">
        <title>The genome and transcriptome sequence of Clonorchis sinensis provide insights into the carcinogenic liver fluke.</title>
        <authorList>
            <person name="Wang X."/>
            <person name="Huang Y."/>
            <person name="Chen W."/>
            <person name="Liu H."/>
            <person name="Guo L."/>
            <person name="Chen Y."/>
            <person name="Luo F."/>
            <person name="Zhou W."/>
            <person name="Sun J."/>
            <person name="Mao Q."/>
            <person name="Liang P."/>
            <person name="Zhou C."/>
            <person name="Tian Y."/>
            <person name="Men J."/>
            <person name="Lv X."/>
            <person name="Huang L."/>
            <person name="Zhou J."/>
            <person name="Hu Y."/>
            <person name="Li R."/>
            <person name="Zhang F."/>
            <person name="Lei H."/>
            <person name="Li X."/>
            <person name="Hu X."/>
            <person name="Liang C."/>
            <person name="Xu J."/>
            <person name="Wu Z."/>
            <person name="Yu X."/>
        </authorList>
    </citation>
    <scope>NUCLEOTIDE SEQUENCE</scope>
    <source>
        <strain>Henan</strain>
    </source>
</reference>
<gene>
    <name evidence="1" type="ORF">CLF_107363</name>
</gene>
<evidence type="ECO:0000313" key="1">
    <source>
        <dbReference type="EMBL" id="GAA52114.1"/>
    </source>
</evidence>